<dbReference type="InterPro" id="IPR035914">
    <property type="entry name" value="Sperma_CUB_dom_sf"/>
</dbReference>
<evidence type="ECO:0000256" key="4">
    <source>
        <dbReference type="SAM" id="SignalP"/>
    </source>
</evidence>
<dbReference type="InterPro" id="IPR036772">
    <property type="entry name" value="SRCR-like_dom_sf"/>
</dbReference>
<feature type="chain" id="PRO_5037562938" description="Deleted in malignant brain tumors 1 protein-like" evidence="4">
    <location>
        <begin position="22"/>
        <end position="181"/>
    </location>
</feature>
<dbReference type="KEGG" id="epa:110252570"/>
<organism evidence="7 8">
    <name type="scientific">Exaiptasia diaphana</name>
    <name type="common">Tropical sea anemone</name>
    <name type="synonym">Aiptasia pulchella</name>
    <dbReference type="NCBI Taxonomy" id="2652724"/>
    <lineage>
        <taxon>Eukaryota</taxon>
        <taxon>Metazoa</taxon>
        <taxon>Cnidaria</taxon>
        <taxon>Anthozoa</taxon>
        <taxon>Hexacorallia</taxon>
        <taxon>Actiniaria</taxon>
        <taxon>Aiptasiidae</taxon>
        <taxon>Exaiptasia</taxon>
    </lineage>
</organism>
<evidence type="ECO:0000256" key="2">
    <source>
        <dbReference type="ARBA" id="ARBA00023157"/>
    </source>
</evidence>
<dbReference type="SUPFAM" id="SSF49854">
    <property type="entry name" value="Spermadhesin, CUB domain"/>
    <property type="match status" value="1"/>
</dbReference>
<dbReference type="RefSeq" id="XP_020915055.1">
    <property type="nucleotide sequence ID" value="XM_021059396.1"/>
</dbReference>
<dbReference type="SUPFAM" id="SSF56487">
    <property type="entry name" value="SRCR-like"/>
    <property type="match status" value="1"/>
</dbReference>
<dbReference type="Gene3D" id="3.10.250.10">
    <property type="entry name" value="SRCR-like domain"/>
    <property type="match status" value="1"/>
</dbReference>
<name>A0A913Y4M8_EXADI</name>
<dbReference type="PROSITE" id="PS00420">
    <property type="entry name" value="SRCR_1"/>
    <property type="match status" value="1"/>
</dbReference>
<evidence type="ECO:0000256" key="3">
    <source>
        <dbReference type="PROSITE-ProRule" id="PRU00196"/>
    </source>
</evidence>
<evidence type="ECO:0000259" key="5">
    <source>
        <dbReference type="PROSITE" id="PS01180"/>
    </source>
</evidence>
<dbReference type="PRINTS" id="PR00258">
    <property type="entry name" value="SPERACTRCPTR"/>
</dbReference>
<feature type="domain" description="CUB" evidence="5">
    <location>
        <begin position="21"/>
        <end position="136"/>
    </location>
</feature>
<dbReference type="SMART" id="SM00042">
    <property type="entry name" value="CUB"/>
    <property type="match status" value="1"/>
</dbReference>
<evidence type="ECO:0000313" key="7">
    <source>
        <dbReference type="EnsemblMetazoa" id="XP_020915055.1"/>
    </source>
</evidence>
<proteinExistence type="predicted"/>
<keyword evidence="4" id="KW-0732">Signal</keyword>
<dbReference type="OrthoDB" id="5985384at2759"/>
<dbReference type="InterPro" id="IPR000859">
    <property type="entry name" value="CUB_dom"/>
</dbReference>
<dbReference type="GO" id="GO:0016020">
    <property type="term" value="C:membrane"/>
    <property type="evidence" value="ECO:0007669"/>
    <property type="project" value="InterPro"/>
</dbReference>
<dbReference type="PANTHER" id="PTHR24251:SF30">
    <property type="entry name" value="MEMBRANE FRIZZLED-RELATED PROTEIN"/>
    <property type="match status" value="1"/>
</dbReference>
<dbReference type="FunFam" id="2.60.120.290:FF:000001">
    <property type="entry name" value="CUB and sushi domain-containing protein 3 isoform X1"/>
    <property type="match status" value="1"/>
</dbReference>
<dbReference type="PROSITE" id="PS01180">
    <property type="entry name" value="CUB"/>
    <property type="match status" value="1"/>
</dbReference>
<feature type="signal peptide" evidence="4">
    <location>
        <begin position="1"/>
        <end position="21"/>
    </location>
</feature>
<evidence type="ECO:0000313" key="8">
    <source>
        <dbReference type="Proteomes" id="UP000887567"/>
    </source>
</evidence>
<keyword evidence="2" id="KW-1015">Disulfide bond</keyword>
<dbReference type="Pfam" id="PF00530">
    <property type="entry name" value="SRCR"/>
    <property type="match status" value="1"/>
</dbReference>
<keyword evidence="1" id="KW-0677">Repeat</keyword>
<evidence type="ECO:0008006" key="9">
    <source>
        <dbReference type="Google" id="ProtNLM"/>
    </source>
</evidence>
<protein>
    <recommendedName>
        <fullName evidence="9">Deleted in malignant brain tumors 1 protein-like</fullName>
    </recommendedName>
</protein>
<dbReference type="CDD" id="cd00041">
    <property type="entry name" value="CUB"/>
    <property type="match status" value="1"/>
</dbReference>
<reference evidence="7" key="1">
    <citation type="submission" date="2022-11" db="UniProtKB">
        <authorList>
            <consortium name="EnsemblMetazoa"/>
        </authorList>
    </citation>
    <scope>IDENTIFICATION</scope>
</reference>
<dbReference type="AlphaFoldDB" id="A0A913Y4M8"/>
<comment type="caution">
    <text evidence="3">Lacks conserved residue(s) required for the propagation of feature annotation.</text>
</comment>
<dbReference type="Proteomes" id="UP000887567">
    <property type="component" value="Unplaced"/>
</dbReference>
<evidence type="ECO:0000256" key="1">
    <source>
        <dbReference type="ARBA" id="ARBA00022737"/>
    </source>
</evidence>
<dbReference type="InterPro" id="IPR001190">
    <property type="entry name" value="SRCR"/>
</dbReference>
<dbReference type="GeneID" id="110252570"/>
<feature type="domain" description="SRCR" evidence="6">
    <location>
        <begin position="138"/>
        <end position="181"/>
    </location>
</feature>
<evidence type="ECO:0000259" key="6">
    <source>
        <dbReference type="PROSITE" id="PS50287"/>
    </source>
</evidence>
<keyword evidence="8" id="KW-1185">Reference proteome</keyword>
<dbReference type="PANTHER" id="PTHR24251">
    <property type="entry name" value="OVOCHYMASE-RELATED"/>
    <property type="match status" value="1"/>
</dbReference>
<sequence>MEYLVIFMLAALYVNIPGVWCQGVTTSTNCPGTSQSPGRITSPNYPSNYLNGQSCYWLLTANAGAVHLSFEHFYTEQCCDKVRVYDGGSSSSSQIDEYSGTSIPSNLTSSSNQMYITFTSDGSVVYTGFVIKYTRSVVRLQSGSDSSYGRLEVFHNNQWGTVCDDLWSMTNSHVVCRQLGF</sequence>
<accession>A0A913Y4M8</accession>
<dbReference type="PROSITE" id="PS50287">
    <property type="entry name" value="SRCR_2"/>
    <property type="match status" value="1"/>
</dbReference>
<dbReference type="Pfam" id="PF00431">
    <property type="entry name" value="CUB"/>
    <property type="match status" value="1"/>
</dbReference>
<dbReference type="OMA" id="CANQGPP"/>
<dbReference type="EnsemblMetazoa" id="XM_021059396.1">
    <property type="protein sequence ID" value="XP_020915055.1"/>
    <property type="gene ID" value="LOC110252570"/>
</dbReference>
<dbReference type="Gene3D" id="2.60.120.290">
    <property type="entry name" value="Spermadhesin, CUB domain"/>
    <property type="match status" value="1"/>
</dbReference>